<feature type="domain" description="PPM-type phosphatase" evidence="4">
    <location>
        <begin position="462"/>
        <end position="678"/>
    </location>
</feature>
<feature type="domain" description="HAMP" evidence="3">
    <location>
        <begin position="288"/>
        <end position="343"/>
    </location>
</feature>
<reference evidence="5" key="1">
    <citation type="submission" date="2023-03" db="EMBL/GenBank/DDBJ databases">
        <title>Chitinimonas shenzhenensis gen. nov., sp. nov., a novel member of family Burkholderiaceae isolated from activated sludge collected in Shen Zhen, China.</title>
        <authorList>
            <person name="Wang X."/>
        </authorList>
    </citation>
    <scope>NUCLEOTIDE SEQUENCE</scope>
    <source>
        <strain evidence="5">DQS-5</strain>
    </source>
</reference>
<dbReference type="Proteomes" id="UP001172778">
    <property type="component" value="Unassembled WGS sequence"/>
</dbReference>
<dbReference type="InterPro" id="IPR036457">
    <property type="entry name" value="PPM-type-like_dom_sf"/>
</dbReference>
<protein>
    <submittedName>
        <fullName evidence="5">PP2C family protein-serine/threonine phosphatase</fullName>
        <ecNumber evidence="5">3.1.3.16</ecNumber>
    </submittedName>
</protein>
<evidence type="ECO:0000313" key="6">
    <source>
        <dbReference type="Proteomes" id="UP001172778"/>
    </source>
</evidence>
<proteinExistence type="predicted"/>
<dbReference type="EMBL" id="JARRAF010000007">
    <property type="protein sequence ID" value="MDK2124082.1"/>
    <property type="molecule type" value="Genomic_DNA"/>
</dbReference>
<sequence length="694" mass="76121">MLRTRLTLLVLAALIVLISGQILMLWQRDQRFEARYADSLKLSQDIAWNKIQARQLQLLQEHADRLLGNRDLASALTSQDRNKASQVFDAYSADNPGLRIDAYTPRHALLYSSSADLDQRSLLDAGGLAGLLNSNRPLSGISQLDAQRYQLLVAQPLHQQSATVAVIALGFPINEALSELKQNLASEAYMMNLRGRVTHGTNLTLWKEVGASPNPRAVNVQRITRGDIVHLAVTLPVKNPEGRIIGALVTLRDISRANADDRLFTLVWAGIGLTMAALVTFGLFLYIRRSLQPLSRAVVVLDSLARGETNARLPDSDEELQGEAGDMARAVGVLREELVKLEMLREERSRQRWRQERLIREQLLALAVNLNDEARDKVLRDLDQALSAASSQDGNQLSALAEILGRLSALINAQQSRLLQLVYELQQAMETKARLASLTQELEIARRMQLSILPRAFSPREEVGIAATMIPAKEVGGDFYDYFLLDDTHLGVVVADVSGKGVPAAFFMAISRTMLKTHARFLRSPAACLAKLNELLAAENEQMMFVTAFYGVLDLVTGEFAFANAGHNPPLLQNRQGELEWLPQTGGIALAVLDNADYAETAIRLQPGDTLLMFTDGVTEAIDQQEALFGEARLAHTLQAIGPNSPISSVPSGVVEAIREFAQGASQADDITCVALRFHPAAQTSAQNAEVLLT</sequence>
<gene>
    <name evidence="5" type="ORF">PZA18_08490</name>
</gene>
<dbReference type="PANTHER" id="PTHR43156">
    <property type="entry name" value="STAGE II SPORULATION PROTEIN E-RELATED"/>
    <property type="match status" value="1"/>
</dbReference>
<dbReference type="PROSITE" id="PS51746">
    <property type="entry name" value="PPM_2"/>
    <property type="match status" value="1"/>
</dbReference>
<keyword evidence="2" id="KW-1133">Transmembrane helix</keyword>
<evidence type="ECO:0000259" key="3">
    <source>
        <dbReference type="PROSITE" id="PS50885"/>
    </source>
</evidence>
<keyword evidence="2" id="KW-0472">Membrane</keyword>
<dbReference type="InterPro" id="IPR052016">
    <property type="entry name" value="Bact_Sigma-Reg"/>
</dbReference>
<dbReference type="SMART" id="SM00304">
    <property type="entry name" value="HAMP"/>
    <property type="match status" value="1"/>
</dbReference>
<keyword evidence="2" id="KW-0812">Transmembrane</keyword>
<evidence type="ECO:0000256" key="2">
    <source>
        <dbReference type="SAM" id="Phobius"/>
    </source>
</evidence>
<accession>A0ABT7DVJ0</accession>
<dbReference type="GO" id="GO:0004722">
    <property type="term" value="F:protein serine/threonine phosphatase activity"/>
    <property type="evidence" value="ECO:0007669"/>
    <property type="project" value="UniProtKB-EC"/>
</dbReference>
<keyword evidence="6" id="KW-1185">Reference proteome</keyword>
<keyword evidence="1 5" id="KW-0378">Hydrolase</keyword>
<dbReference type="EC" id="3.1.3.16" evidence="5"/>
<evidence type="ECO:0000259" key="4">
    <source>
        <dbReference type="PROSITE" id="PS51746"/>
    </source>
</evidence>
<dbReference type="SMART" id="SM00331">
    <property type="entry name" value="PP2C_SIG"/>
    <property type="match status" value="1"/>
</dbReference>
<dbReference type="RefSeq" id="WP_284100384.1">
    <property type="nucleotide sequence ID" value="NZ_JARRAF010000007.1"/>
</dbReference>
<comment type="caution">
    <text evidence="5">The sequence shown here is derived from an EMBL/GenBank/DDBJ whole genome shotgun (WGS) entry which is preliminary data.</text>
</comment>
<organism evidence="5 6">
    <name type="scientific">Parachitinimonas caeni</name>
    <dbReference type="NCBI Taxonomy" id="3031301"/>
    <lineage>
        <taxon>Bacteria</taxon>
        <taxon>Pseudomonadati</taxon>
        <taxon>Pseudomonadota</taxon>
        <taxon>Betaproteobacteria</taxon>
        <taxon>Neisseriales</taxon>
        <taxon>Chitinibacteraceae</taxon>
        <taxon>Parachitinimonas</taxon>
    </lineage>
</organism>
<evidence type="ECO:0000313" key="5">
    <source>
        <dbReference type="EMBL" id="MDK2124082.1"/>
    </source>
</evidence>
<dbReference type="PANTHER" id="PTHR43156:SF2">
    <property type="entry name" value="STAGE II SPORULATION PROTEIN E"/>
    <property type="match status" value="1"/>
</dbReference>
<dbReference type="Gene3D" id="3.60.40.10">
    <property type="entry name" value="PPM-type phosphatase domain"/>
    <property type="match status" value="1"/>
</dbReference>
<dbReference type="Pfam" id="PF07228">
    <property type="entry name" value="SpoIIE"/>
    <property type="match status" value="1"/>
</dbReference>
<evidence type="ECO:0000256" key="1">
    <source>
        <dbReference type="ARBA" id="ARBA00022801"/>
    </source>
</evidence>
<dbReference type="InterPro" id="IPR001932">
    <property type="entry name" value="PPM-type_phosphatase-like_dom"/>
</dbReference>
<dbReference type="InterPro" id="IPR003660">
    <property type="entry name" value="HAMP_dom"/>
</dbReference>
<dbReference type="Gene3D" id="6.10.340.10">
    <property type="match status" value="1"/>
</dbReference>
<name>A0ABT7DVJ0_9NEIS</name>
<dbReference type="SUPFAM" id="SSF81606">
    <property type="entry name" value="PP2C-like"/>
    <property type="match status" value="1"/>
</dbReference>
<dbReference type="PROSITE" id="PS50885">
    <property type="entry name" value="HAMP"/>
    <property type="match status" value="1"/>
</dbReference>
<feature type="transmembrane region" description="Helical" evidence="2">
    <location>
        <begin position="263"/>
        <end position="287"/>
    </location>
</feature>